<dbReference type="Proteomes" id="UP000032266">
    <property type="component" value="Chromosome"/>
</dbReference>
<gene>
    <name evidence="5" type="ORF">YC6258_04339</name>
</gene>
<dbReference type="GO" id="GO:0003700">
    <property type="term" value="F:DNA-binding transcription factor activity"/>
    <property type="evidence" value="ECO:0007669"/>
    <property type="project" value="TreeGrafter"/>
</dbReference>
<keyword evidence="2" id="KW-0238">DNA-binding</keyword>
<dbReference type="HOGENOM" id="CLU_037628_6_0_6"/>
<keyword evidence="6" id="KW-1185">Reference proteome</keyword>
<dbReference type="KEGG" id="gsn:YC6258_04339"/>
<evidence type="ECO:0000259" key="4">
    <source>
        <dbReference type="PROSITE" id="PS50932"/>
    </source>
</evidence>
<dbReference type="InterPro" id="IPR028082">
    <property type="entry name" value="Peripla_BP_I"/>
</dbReference>
<accession>A0A0C5VQ42</accession>
<evidence type="ECO:0000256" key="1">
    <source>
        <dbReference type="ARBA" id="ARBA00023015"/>
    </source>
</evidence>
<dbReference type="PRINTS" id="PR00036">
    <property type="entry name" value="HTHLACI"/>
</dbReference>
<keyword evidence="1" id="KW-0805">Transcription regulation</keyword>
<dbReference type="CDD" id="cd06270">
    <property type="entry name" value="PBP1_GalS-like"/>
    <property type="match status" value="1"/>
</dbReference>
<feature type="domain" description="HTH lacI-type" evidence="4">
    <location>
        <begin position="2"/>
        <end position="56"/>
    </location>
</feature>
<dbReference type="InterPro" id="IPR000843">
    <property type="entry name" value="HTH_LacI"/>
</dbReference>
<name>A0A0C5VQ42_9GAMM</name>
<dbReference type="Gene3D" id="3.40.50.2300">
    <property type="match status" value="2"/>
</dbReference>
<dbReference type="PANTHER" id="PTHR30146:SF109">
    <property type="entry name" value="HTH-TYPE TRANSCRIPTIONAL REGULATOR GALS"/>
    <property type="match status" value="1"/>
</dbReference>
<dbReference type="PROSITE" id="PS00356">
    <property type="entry name" value="HTH_LACI_1"/>
    <property type="match status" value="1"/>
</dbReference>
<organism evidence="5 6">
    <name type="scientific">Gynuella sunshinyii YC6258</name>
    <dbReference type="NCBI Taxonomy" id="1445510"/>
    <lineage>
        <taxon>Bacteria</taxon>
        <taxon>Pseudomonadati</taxon>
        <taxon>Pseudomonadota</taxon>
        <taxon>Gammaproteobacteria</taxon>
        <taxon>Oceanospirillales</taxon>
        <taxon>Saccharospirillaceae</taxon>
        <taxon>Gynuella</taxon>
    </lineage>
</organism>
<dbReference type="InterPro" id="IPR046335">
    <property type="entry name" value="LacI/GalR-like_sensor"/>
</dbReference>
<dbReference type="GO" id="GO:0000976">
    <property type="term" value="F:transcription cis-regulatory region binding"/>
    <property type="evidence" value="ECO:0007669"/>
    <property type="project" value="TreeGrafter"/>
</dbReference>
<dbReference type="RefSeq" id="WP_044618389.1">
    <property type="nucleotide sequence ID" value="NZ_CP007142.1"/>
</dbReference>
<dbReference type="SMART" id="SM00354">
    <property type="entry name" value="HTH_LACI"/>
    <property type="match status" value="1"/>
</dbReference>
<evidence type="ECO:0000256" key="2">
    <source>
        <dbReference type="ARBA" id="ARBA00023125"/>
    </source>
</evidence>
<dbReference type="OrthoDB" id="6619319at2"/>
<dbReference type="STRING" id="1445510.YC6258_04339"/>
<dbReference type="InterPro" id="IPR010982">
    <property type="entry name" value="Lambda_DNA-bd_dom_sf"/>
</dbReference>
<dbReference type="SUPFAM" id="SSF53822">
    <property type="entry name" value="Periplasmic binding protein-like I"/>
    <property type="match status" value="1"/>
</dbReference>
<dbReference type="SUPFAM" id="SSF47413">
    <property type="entry name" value="lambda repressor-like DNA-binding domains"/>
    <property type="match status" value="1"/>
</dbReference>
<dbReference type="CDD" id="cd01392">
    <property type="entry name" value="HTH_LacI"/>
    <property type="match status" value="1"/>
</dbReference>
<protein>
    <submittedName>
        <fullName evidence="5">Transcriptional regulator</fullName>
    </submittedName>
</protein>
<dbReference type="Gene3D" id="1.10.260.40">
    <property type="entry name" value="lambda repressor-like DNA-binding domains"/>
    <property type="match status" value="1"/>
</dbReference>
<sequence length="337" mass="37030">MATIKDVARIAGVSISTVSRVINNPESVAQEKRDAVNQAMKEVAYRPNTLARALVNNRSDCIGLMVGELGGIFFAQAMQGIDKVVVQEGKHVIITSGYHAEHMEREAIEFLIQRRCDGLILHSKALSDDALREVASRPTPVVFINRLIPGLEDRCIFVNNINGGRLATEFLIKKGHRDIAFVCSNLASVPDGLEREQGYFEALRQASIQPRNELVMRAFPDEQGGYEATKRLIHSGQSFSALFAYSDQMAVGAINALDDHGLKVPEDVSVIGFDDVDMAKYLRPSLTTIHYPIGAMGARAALRILSMVDPEQYPDHGGDLEFIPSLVERKSVIARSA</sequence>
<dbReference type="PANTHER" id="PTHR30146">
    <property type="entry name" value="LACI-RELATED TRANSCRIPTIONAL REPRESSOR"/>
    <property type="match status" value="1"/>
</dbReference>
<evidence type="ECO:0000313" key="5">
    <source>
        <dbReference type="EMBL" id="AJQ96371.1"/>
    </source>
</evidence>
<dbReference type="AlphaFoldDB" id="A0A0C5VQ42"/>
<dbReference type="Pfam" id="PF13377">
    <property type="entry name" value="Peripla_BP_3"/>
    <property type="match status" value="1"/>
</dbReference>
<dbReference type="Pfam" id="PF00356">
    <property type="entry name" value="LacI"/>
    <property type="match status" value="1"/>
</dbReference>
<evidence type="ECO:0000313" key="6">
    <source>
        <dbReference type="Proteomes" id="UP000032266"/>
    </source>
</evidence>
<proteinExistence type="predicted"/>
<keyword evidence="3" id="KW-0804">Transcription</keyword>
<reference evidence="5 6" key="1">
    <citation type="submission" date="2014-01" db="EMBL/GenBank/DDBJ databases">
        <title>Full genme sequencing of cellulolytic bacterium Gynuella sunshinyii YC6258T gen. nov., sp. nov.</title>
        <authorList>
            <person name="Khan H."/>
            <person name="Chung E.J."/>
            <person name="Chung Y.R."/>
        </authorList>
    </citation>
    <scope>NUCLEOTIDE SEQUENCE [LARGE SCALE GENOMIC DNA]</scope>
    <source>
        <strain evidence="5 6">YC6258</strain>
    </source>
</reference>
<dbReference type="PROSITE" id="PS50932">
    <property type="entry name" value="HTH_LACI_2"/>
    <property type="match status" value="1"/>
</dbReference>
<evidence type="ECO:0000256" key="3">
    <source>
        <dbReference type="ARBA" id="ARBA00023163"/>
    </source>
</evidence>
<dbReference type="EMBL" id="CP007142">
    <property type="protein sequence ID" value="AJQ96371.1"/>
    <property type="molecule type" value="Genomic_DNA"/>
</dbReference>